<dbReference type="Proteomes" id="UP000255277">
    <property type="component" value="Unassembled WGS sequence"/>
</dbReference>
<name>A0A380FJI3_STAGA</name>
<organism evidence="1 2">
    <name type="scientific">Staphylococcus gallinarum</name>
    <dbReference type="NCBI Taxonomy" id="1293"/>
    <lineage>
        <taxon>Bacteria</taxon>
        <taxon>Bacillati</taxon>
        <taxon>Bacillota</taxon>
        <taxon>Bacilli</taxon>
        <taxon>Bacillales</taxon>
        <taxon>Staphylococcaceae</taxon>
        <taxon>Staphylococcus</taxon>
    </lineage>
</organism>
<dbReference type="AlphaFoldDB" id="A0A380FJI3"/>
<evidence type="ECO:0000313" key="2">
    <source>
        <dbReference type="Proteomes" id="UP000255277"/>
    </source>
</evidence>
<reference evidence="1 2" key="1">
    <citation type="submission" date="2018-06" db="EMBL/GenBank/DDBJ databases">
        <authorList>
            <consortium name="Pathogen Informatics"/>
            <person name="Doyle S."/>
        </authorList>
    </citation>
    <scope>NUCLEOTIDE SEQUENCE [LARGE SCALE GENOMIC DNA]</scope>
    <source>
        <strain evidence="1 2">NCTC12195</strain>
    </source>
</reference>
<evidence type="ECO:0000313" key="1">
    <source>
        <dbReference type="EMBL" id="SUM34412.1"/>
    </source>
</evidence>
<proteinExistence type="predicted"/>
<accession>A0A380FJI3</accession>
<gene>
    <name evidence="1" type="ORF">NCTC12195_03937</name>
</gene>
<protein>
    <submittedName>
        <fullName evidence="1">Uncharacterized protein</fullName>
    </submittedName>
</protein>
<dbReference type="EMBL" id="UHDK01000001">
    <property type="protein sequence ID" value="SUM34412.1"/>
    <property type="molecule type" value="Genomic_DNA"/>
</dbReference>
<sequence>MQHHIPLLHQQIDFQDFETLSQYDFSTHLNAQGLYTDDYNKYLLSEVFVFQIINFATVDFPDPL</sequence>